<proteinExistence type="predicted"/>
<keyword evidence="1" id="KW-1133">Transmembrane helix</keyword>
<dbReference type="PANTHER" id="PTHR36974:SF1">
    <property type="entry name" value="DOXX FAMILY MEMBRANE PROTEIN"/>
    <property type="match status" value="1"/>
</dbReference>
<dbReference type="AlphaFoldDB" id="A0A6J6FNS1"/>
<keyword evidence="1" id="KW-0472">Membrane</keyword>
<gene>
    <name evidence="2" type="ORF">UFOPK1788_00399</name>
</gene>
<organism evidence="2">
    <name type="scientific">freshwater metagenome</name>
    <dbReference type="NCBI Taxonomy" id="449393"/>
    <lineage>
        <taxon>unclassified sequences</taxon>
        <taxon>metagenomes</taxon>
        <taxon>ecological metagenomes</taxon>
    </lineage>
</organism>
<dbReference type="PANTHER" id="PTHR36974">
    <property type="entry name" value="MEMBRANE PROTEIN-RELATED"/>
    <property type="match status" value="1"/>
</dbReference>
<protein>
    <submittedName>
        <fullName evidence="2">Unannotated protein</fullName>
    </submittedName>
</protein>
<name>A0A6J6FNS1_9ZZZZ</name>
<sequence>MNSRTIGWWLRAAARTALGVALTFAGWSHLTSARAEFQAQVPPWVPLEADFVVLASGVVEIALGLSLIVLVRLQKWVGLATALFFIAIFPGNISQYVNGIDAFGLDTDQARFTRLFFQPVLVLWALWSTSAWRLWRRRAQNSSNETTG</sequence>
<evidence type="ECO:0000313" key="2">
    <source>
        <dbReference type="EMBL" id="CAB4588675.1"/>
    </source>
</evidence>
<feature type="transmembrane region" description="Helical" evidence="1">
    <location>
        <begin position="116"/>
        <end position="135"/>
    </location>
</feature>
<feature type="transmembrane region" description="Helical" evidence="1">
    <location>
        <begin position="51"/>
        <end position="71"/>
    </location>
</feature>
<feature type="transmembrane region" description="Helical" evidence="1">
    <location>
        <begin position="76"/>
        <end position="96"/>
    </location>
</feature>
<keyword evidence="1" id="KW-0812">Transmembrane</keyword>
<dbReference type="EMBL" id="CAEZUE010000035">
    <property type="protein sequence ID" value="CAB4588675.1"/>
    <property type="molecule type" value="Genomic_DNA"/>
</dbReference>
<accession>A0A6J6FNS1</accession>
<reference evidence="2" key="1">
    <citation type="submission" date="2020-05" db="EMBL/GenBank/DDBJ databases">
        <authorList>
            <person name="Chiriac C."/>
            <person name="Salcher M."/>
            <person name="Ghai R."/>
            <person name="Kavagutti S V."/>
        </authorList>
    </citation>
    <scope>NUCLEOTIDE SEQUENCE</scope>
</reference>
<evidence type="ECO:0000256" key="1">
    <source>
        <dbReference type="SAM" id="Phobius"/>
    </source>
</evidence>